<dbReference type="STRING" id="1427984.X271_00075"/>
<dbReference type="HOGENOM" id="CLU_1999743_0_0_14"/>
<protein>
    <submittedName>
        <fullName evidence="1">Uncharacterized protein</fullName>
    </submittedName>
</protein>
<dbReference type="AlphaFoldDB" id="W8GEF3"/>
<accession>W8GEF3</accession>
<proteinExistence type="predicted"/>
<evidence type="ECO:0000313" key="2">
    <source>
        <dbReference type="Proteomes" id="UP000019450"/>
    </source>
</evidence>
<dbReference type="KEGG" id="hcr:X271_00075"/>
<dbReference type="EMBL" id="CP006932">
    <property type="protein sequence ID" value="AHK22189.1"/>
    <property type="molecule type" value="Genomic_DNA"/>
</dbReference>
<sequence>MIKDLTIFSLGFISGFLVSSYNEETKEVIEYLFDKGKKYYEDLKNIIYESIKNIEELDSDWIKLNYDKIVIFLKDKLKEMNELSSFNNKIEYATQEISNLFENKESLKKIKKTINSTKNIFPKK</sequence>
<gene>
    <name evidence="1" type="ORF">X271_00075</name>
</gene>
<dbReference type="RefSeq" id="WP_025208490.1">
    <property type="nucleotide sequence ID" value="NZ_CP006932.1"/>
</dbReference>
<dbReference type="Proteomes" id="UP000019450">
    <property type="component" value="Chromosome"/>
</dbReference>
<reference evidence="1 2" key="1">
    <citation type="journal article" date="2014" name="Genome Biol. Evol.">
        <title>Phylogenomics of "Candidatus Hepatoplasma crinochetorum," a Lineage of Mollicutes Associated with Noninsect Arthropods.</title>
        <authorList>
            <person name="Leclercq S."/>
            <person name="Dittmer J."/>
            <person name="Bouchon D."/>
            <person name="Cordaux R."/>
        </authorList>
    </citation>
    <scope>NUCLEOTIDE SEQUENCE [LARGE SCALE GENOMIC DNA]</scope>
    <source>
        <strain evidence="1 2">Av</strain>
    </source>
</reference>
<evidence type="ECO:0000313" key="1">
    <source>
        <dbReference type="EMBL" id="AHK22189.1"/>
    </source>
</evidence>
<keyword evidence="2" id="KW-1185">Reference proteome</keyword>
<name>W8GEF3_9MOLU</name>
<organism evidence="1 2">
    <name type="scientific">Candidatus Hepatoplasma crinochetorum Av</name>
    <dbReference type="NCBI Taxonomy" id="1427984"/>
    <lineage>
        <taxon>Bacteria</taxon>
        <taxon>Bacillati</taxon>
        <taxon>Mycoplasmatota</taxon>
        <taxon>Mollicutes</taxon>
        <taxon>Candidatus Hepatoplasmataceae</taxon>
        <taxon>Candidatus Hepatoplasma</taxon>
    </lineage>
</organism>